<evidence type="ECO:0000256" key="3">
    <source>
        <dbReference type="ARBA" id="ARBA00022692"/>
    </source>
</evidence>
<dbReference type="AlphaFoldDB" id="A0A8J3NI76"/>
<dbReference type="SUPFAM" id="SSF103473">
    <property type="entry name" value="MFS general substrate transporter"/>
    <property type="match status" value="1"/>
</dbReference>
<name>A0A8J3NI76_9ACTN</name>
<feature type="region of interest" description="Disordered" evidence="6">
    <location>
        <begin position="319"/>
        <end position="375"/>
    </location>
</feature>
<keyword evidence="9" id="KW-1185">Reference proteome</keyword>
<evidence type="ECO:0000256" key="4">
    <source>
        <dbReference type="ARBA" id="ARBA00022989"/>
    </source>
</evidence>
<feature type="transmembrane region" description="Helical" evidence="7">
    <location>
        <begin position="264"/>
        <end position="287"/>
    </location>
</feature>
<sequence length="375" mass="37392">MTTALVTAALLPLLLLVDGPGRAWLIFAVMSAYGVSFVLLDAGEAALLPAAVPSDRLGGLNSLRMSVQEGVKLVAPPAGAALFAWWGGAPVALLAASTLAVAAACYAALRPGPVPPSAREAGSLLARTRTGLRFLWQDGPLRGLAVAGAAAVGLSGLGNAASYLVVVADLGRPPEFAGVLTGAQGAGSLLGGLLCARLLDRRGEPALARWGAWLAALGTLLLCVPVLPVVTAGRVLIGAGLPWTVIAVMTAVQRRTPAALIGRVSAAATTAVFGPTAGAIALGAGAIELVDHRLVLAAVAVGTALGALPLAGDQLRGAQASRGRLRARKSSERPSFSRSAATISPRASCPNDCQNPSSAAPRSSPSRASSGTGSS</sequence>
<dbReference type="RefSeq" id="WP_203746544.1">
    <property type="nucleotide sequence ID" value="NZ_BONF01000016.1"/>
</dbReference>
<keyword evidence="5 7" id="KW-0472">Membrane</keyword>
<evidence type="ECO:0008006" key="10">
    <source>
        <dbReference type="Google" id="ProtNLM"/>
    </source>
</evidence>
<dbReference type="InterPro" id="IPR036259">
    <property type="entry name" value="MFS_trans_sf"/>
</dbReference>
<evidence type="ECO:0000313" key="8">
    <source>
        <dbReference type="EMBL" id="GIF81897.1"/>
    </source>
</evidence>
<feature type="compositionally biased region" description="Polar residues" evidence="6">
    <location>
        <begin position="333"/>
        <end position="342"/>
    </location>
</feature>
<feature type="transmembrane region" description="Helical" evidence="7">
    <location>
        <begin position="293"/>
        <end position="312"/>
    </location>
</feature>
<gene>
    <name evidence="8" type="ORF">Cba03nite_32460</name>
</gene>
<feature type="transmembrane region" description="Helical" evidence="7">
    <location>
        <begin position="83"/>
        <end position="109"/>
    </location>
</feature>
<organism evidence="8 9">
    <name type="scientific">Catellatospora bangladeshensis</name>
    <dbReference type="NCBI Taxonomy" id="310355"/>
    <lineage>
        <taxon>Bacteria</taxon>
        <taxon>Bacillati</taxon>
        <taxon>Actinomycetota</taxon>
        <taxon>Actinomycetes</taxon>
        <taxon>Micromonosporales</taxon>
        <taxon>Micromonosporaceae</taxon>
        <taxon>Catellatospora</taxon>
    </lineage>
</organism>
<evidence type="ECO:0000256" key="5">
    <source>
        <dbReference type="ARBA" id="ARBA00023136"/>
    </source>
</evidence>
<reference evidence="8 9" key="1">
    <citation type="submission" date="2021-01" db="EMBL/GenBank/DDBJ databases">
        <title>Whole genome shotgun sequence of Catellatospora bangladeshensis NBRC 107357.</title>
        <authorList>
            <person name="Komaki H."/>
            <person name="Tamura T."/>
        </authorList>
    </citation>
    <scope>NUCLEOTIDE SEQUENCE [LARGE SCALE GENOMIC DNA]</scope>
    <source>
        <strain evidence="8 9">NBRC 107357</strain>
    </source>
</reference>
<keyword evidence="4 7" id="KW-1133">Transmembrane helix</keyword>
<dbReference type="Proteomes" id="UP000601223">
    <property type="component" value="Unassembled WGS sequence"/>
</dbReference>
<feature type="transmembrane region" description="Helical" evidence="7">
    <location>
        <begin position="235"/>
        <end position="252"/>
    </location>
</feature>
<comment type="subcellular location">
    <subcellularLocation>
        <location evidence="1">Cell membrane</location>
        <topology evidence="1">Multi-pass membrane protein</topology>
    </subcellularLocation>
</comment>
<keyword evidence="2" id="KW-1003">Cell membrane</keyword>
<dbReference type="EMBL" id="BONF01000016">
    <property type="protein sequence ID" value="GIF81897.1"/>
    <property type="molecule type" value="Genomic_DNA"/>
</dbReference>
<feature type="transmembrane region" description="Helical" evidence="7">
    <location>
        <begin position="143"/>
        <end position="164"/>
    </location>
</feature>
<accession>A0A8J3NI76</accession>
<evidence type="ECO:0000256" key="7">
    <source>
        <dbReference type="SAM" id="Phobius"/>
    </source>
</evidence>
<dbReference type="PANTHER" id="PTHR23513">
    <property type="entry name" value="INTEGRAL MEMBRANE EFFLUX PROTEIN-RELATED"/>
    <property type="match status" value="1"/>
</dbReference>
<feature type="transmembrane region" description="Helical" evidence="7">
    <location>
        <begin position="211"/>
        <end position="229"/>
    </location>
</feature>
<feature type="compositionally biased region" description="Low complexity" evidence="6">
    <location>
        <begin position="356"/>
        <end position="375"/>
    </location>
</feature>
<keyword evidence="3 7" id="KW-0812">Transmembrane</keyword>
<evidence type="ECO:0000313" key="9">
    <source>
        <dbReference type="Proteomes" id="UP000601223"/>
    </source>
</evidence>
<proteinExistence type="predicted"/>
<evidence type="ECO:0000256" key="2">
    <source>
        <dbReference type="ARBA" id="ARBA00022475"/>
    </source>
</evidence>
<comment type="caution">
    <text evidence="8">The sequence shown here is derived from an EMBL/GenBank/DDBJ whole genome shotgun (WGS) entry which is preliminary data.</text>
</comment>
<evidence type="ECO:0000256" key="1">
    <source>
        <dbReference type="ARBA" id="ARBA00004651"/>
    </source>
</evidence>
<protein>
    <recommendedName>
        <fullName evidence="10">MFS transporter</fullName>
    </recommendedName>
</protein>
<evidence type="ECO:0000256" key="6">
    <source>
        <dbReference type="SAM" id="MobiDB-lite"/>
    </source>
</evidence>
<feature type="transmembrane region" description="Helical" evidence="7">
    <location>
        <begin position="176"/>
        <end position="199"/>
    </location>
</feature>
<dbReference type="GO" id="GO:0005886">
    <property type="term" value="C:plasma membrane"/>
    <property type="evidence" value="ECO:0007669"/>
    <property type="project" value="UniProtKB-SubCell"/>
</dbReference>
<dbReference type="Gene3D" id="1.20.1250.20">
    <property type="entry name" value="MFS general substrate transporter like domains"/>
    <property type="match status" value="2"/>
</dbReference>
<dbReference type="PANTHER" id="PTHR23513:SF6">
    <property type="entry name" value="MAJOR FACILITATOR SUPERFAMILY ASSOCIATED DOMAIN-CONTAINING PROTEIN"/>
    <property type="match status" value="1"/>
</dbReference>